<keyword evidence="6" id="KW-1133">Transmembrane helix</keyword>
<evidence type="ECO:0000259" key="8">
    <source>
        <dbReference type="Pfam" id="PF00082"/>
    </source>
</evidence>
<gene>
    <name evidence="9" type="ORF">GPU96_03g05330</name>
    <name evidence="10" type="ORF">PFJ87_03g01280</name>
</gene>
<evidence type="ECO:0000256" key="6">
    <source>
        <dbReference type="SAM" id="Phobius"/>
    </source>
</evidence>
<evidence type="ECO:0000313" key="10">
    <source>
        <dbReference type="EMBL" id="WEL38269.1"/>
    </source>
</evidence>
<dbReference type="EMBL" id="CP075149">
    <property type="protein sequence ID" value="UTX42810.1"/>
    <property type="molecule type" value="Genomic_DNA"/>
</dbReference>
<name>A0A9Q9C3G9_ENCHE</name>
<evidence type="ECO:0000313" key="11">
    <source>
        <dbReference type="Proteomes" id="UP001059546"/>
    </source>
</evidence>
<keyword evidence="12" id="KW-1185">Reference proteome</keyword>
<dbReference type="Gene3D" id="3.40.50.200">
    <property type="entry name" value="Peptidase S8/S53 domain"/>
    <property type="match status" value="1"/>
</dbReference>
<dbReference type="PANTHER" id="PTHR43806:SF11">
    <property type="entry name" value="CEREVISIN-RELATED"/>
    <property type="match status" value="1"/>
</dbReference>
<dbReference type="Pfam" id="PF00082">
    <property type="entry name" value="Peptidase_S8"/>
    <property type="match status" value="1"/>
</dbReference>
<dbReference type="Proteomes" id="UP001059546">
    <property type="component" value="Chromosome III"/>
</dbReference>
<dbReference type="GO" id="GO:0006508">
    <property type="term" value="P:proteolysis"/>
    <property type="evidence" value="ECO:0007669"/>
    <property type="project" value="UniProtKB-KW"/>
</dbReference>
<evidence type="ECO:0000256" key="1">
    <source>
        <dbReference type="ARBA" id="ARBA00011073"/>
    </source>
</evidence>
<dbReference type="SUPFAM" id="SSF52743">
    <property type="entry name" value="Subtilisin-like"/>
    <property type="match status" value="1"/>
</dbReference>
<dbReference type="OrthoDB" id="206201at2759"/>
<keyword evidence="2 5" id="KW-0645">Protease</keyword>
<feature type="active site" description="Charge relay system" evidence="5">
    <location>
        <position position="273"/>
    </location>
</feature>
<dbReference type="EMBL" id="CP119064">
    <property type="protein sequence ID" value="WEL38269.1"/>
    <property type="molecule type" value="Genomic_DNA"/>
</dbReference>
<feature type="chain" id="PRO_5040216950" evidence="7">
    <location>
        <begin position="18"/>
        <end position="529"/>
    </location>
</feature>
<proteinExistence type="inferred from homology"/>
<feature type="active site" description="Charge relay system" evidence="5">
    <location>
        <position position="416"/>
    </location>
</feature>
<keyword evidence="4 5" id="KW-0720">Serine protease</keyword>
<sequence length="529" mass="58492">MFLIGIVTLLMLQWIFGSEGIEVGEAVVSENVNGWKREESPPGILLQKDNSISGIKKVPDAPLTDVQIETQTVVKEIVVEVEGPNEDVQVQPTVHYEIQKKTSSGASPSYKDSNGLAAGKEKCYILVKDIHDGDLSRIISLVESLNGNVRRQYTKNVTGMSFCSSNEDVLTKANETGMHVEEDKIYGVSAFQNSIPNYMYLMKHYENILFNNYFYDNWLFQVLQIKKIMTRFFGSYEYYYTGKGVSIFLLDTAVKARPNVCNLSGRVDSCSTHGDTMAELLVGRTNGFAKKSHLSVLDVVGCDGKVALSEMIYGLESLGDSKGSGILVFGVSGPYSWILNSIVDRISSRGIVVVSPAGNLHDQSCNYSPGSSRMVINVGSVNKHAGISKFSNHGDCVRIFALGEEVLGSSSIAGTSLSAAIVASSIALFLESSPRAEFPQIWGYLNENSFWNSRGSYSVLKIPHLRCEDHSWRSVFGFGELHGDVFTIGFIFIAISVLSYLLFVGIRYLRRRREARSQDILFDPPIDRF</sequence>
<dbReference type="PANTHER" id="PTHR43806">
    <property type="entry name" value="PEPTIDASE S8"/>
    <property type="match status" value="1"/>
</dbReference>
<organism evidence="9 11">
    <name type="scientific">Encephalitozoon hellem</name>
    <name type="common">Microsporidian parasite</name>
    <dbReference type="NCBI Taxonomy" id="27973"/>
    <lineage>
        <taxon>Eukaryota</taxon>
        <taxon>Fungi</taxon>
        <taxon>Fungi incertae sedis</taxon>
        <taxon>Microsporidia</taxon>
        <taxon>Unikaryonidae</taxon>
        <taxon>Encephalitozoon</taxon>
    </lineage>
</organism>
<feature type="signal peptide" evidence="7">
    <location>
        <begin position="1"/>
        <end position="17"/>
    </location>
</feature>
<dbReference type="GO" id="GO:0004252">
    <property type="term" value="F:serine-type endopeptidase activity"/>
    <property type="evidence" value="ECO:0007669"/>
    <property type="project" value="UniProtKB-UniRule"/>
</dbReference>
<evidence type="ECO:0000256" key="3">
    <source>
        <dbReference type="ARBA" id="ARBA00022801"/>
    </source>
</evidence>
<accession>A0A9Q9C3G9</accession>
<keyword evidence="6" id="KW-0812">Transmembrane</keyword>
<dbReference type="PROSITE" id="PS51892">
    <property type="entry name" value="SUBTILASE"/>
    <property type="match status" value="1"/>
</dbReference>
<evidence type="ECO:0000256" key="2">
    <source>
        <dbReference type="ARBA" id="ARBA00022670"/>
    </source>
</evidence>
<comment type="similarity">
    <text evidence="1 5">Belongs to the peptidase S8 family.</text>
</comment>
<evidence type="ECO:0000313" key="12">
    <source>
        <dbReference type="Proteomes" id="UP001217963"/>
    </source>
</evidence>
<dbReference type="InterPro" id="IPR050131">
    <property type="entry name" value="Peptidase_S8_subtilisin-like"/>
</dbReference>
<evidence type="ECO:0000313" key="9">
    <source>
        <dbReference type="EMBL" id="UTX42810.1"/>
    </source>
</evidence>
<evidence type="ECO:0000256" key="7">
    <source>
        <dbReference type="SAM" id="SignalP"/>
    </source>
</evidence>
<dbReference type="AlphaFoldDB" id="A0A9Q9C3G9"/>
<feature type="domain" description="Peptidase S8/S53" evidence="8">
    <location>
        <begin position="267"/>
        <end position="441"/>
    </location>
</feature>
<keyword evidence="3 5" id="KW-0378">Hydrolase</keyword>
<evidence type="ECO:0000256" key="5">
    <source>
        <dbReference type="PROSITE-ProRule" id="PRU01240"/>
    </source>
</evidence>
<dbReference type="GO" id="GO:0005615">
    <property type="term" value="C:extracellular space"/>
    <property type="evidence" value="ECO:0007669"/>
    <property type="project" value="TreeGrafter"/>
</dbReference>
<feature type="transmembrane region" description="Helical" evidence="6">
    <location>
        <begin position="485"/>
        <end position="509"/>
    </location>
</feature>
<keyword evidence="6" id="KW-0472">Membrane</keyword>
<reference evidence="10 12" key="2">
    <citation type="submission" date="2023-02" db="EMBL/GenBank/DDBJ databases">
        <title>Encephalitozoon hellem ATCC 50451 complete genome.</title>
        <authorList>
            <person name="Mascarenhas dos Santos A.C."/>
            <person name="Julian A.T."/>
            <person name="Pombert J.-F."/>
        </authorList>
    </citation>
    <scope>NUCLEOTIDE SEQUENCE [LARGE SCALE GENOMIC DNA]</scope>
    <source>
        <strain evidence="10 12">ATCC 50451</strain>
    </source>
</reference>
<feature type="active site" description="Charge relay system" evidence="5">
    <location>
        <position position="251"/>
    </location>
</feature>
<reference evidence="9" key="1">
    <citation type="submission" date="2021-05" db="EMBL/GenBank/DDBJ databases">
        <title>Encephalitozoon hellem ATCC 50604 Complete Genome.</title>
        <authorList>
            <person name="Mascarenhas dos Santos A.C."/>
            <person name="Julian A.T."/>
            <person name="Pombert J.-F."/>
        </authorList>
    </citation>
    <scope>NUCLEOTIDE SEQUENCE</scope>
    <source>
        <strain evidence="9">ATCC 50604</strain>
    </source>
</reference>
<keyword evidence="7" id="KW-0732">Signal</keyword>
<protein>
    <submittedName>
        <fullName evidence="10">Subtilase-like protein</fullName>
    </submittedName>
    <submittedName>
        <fullName evidence="9">Subtilisin-like proteinase 2</fullName>
    </submittedName>
</protein>
<dbReference type="InterPro" id="IPR036852">
    <property type="entry name" value="Peptidase_S8/S53_dom_sf"/>
</dbReference>
<evidence type="ECO:0000256" key="4">
    <source>
        <dbReference type="ARBA" id="ARBA00022825"/>
    </source>
</evidence>
<dbReference type="InterPro" id="IPR000209">
    <property type="entry name" value="Peptidase_S8/S53_dom"/>
</dbReference>
<dbReference type="Proteomes" id="UP001217963">
    <property type="component" value="Chromosome III"/>
</dbReference>